<reference evidence="4" key="2">
    <citation type="submission" date="2012-11" db="EMBL/GenBank/DDBJ databases">
        <authorList>
            <person name="Kuo A."/>
            <person name="Curtis B.A."/>
            <person name="Tanifuji G."/>
            <person name="Burki F."/>
            <person name="Gruber A."/>
            <person name="Irimia M."/>
            <person name="Maruyama S."/>
            <person name="Arias M.C."/>
            <person name="Ball S.G."/>
            <person name="Gile G.H."/>
            <person name="Hirakawa Y."/>
            <person name="Hopkins J.F."/>
            <person name="Rensing S.A."/>
            <person name="Schmutz J."/>
            <person name="Symeonidi A."/>
            <person name="Elias M."/>
            <person name="Eveleigh R.J."/>
            <person name="Herman E.K."/>
            <person name="Klute M.J."/>
            <person name="Nakayama T."/>
            <person name="Obornik M."/>
            <person name="Reyes-Prieto A."/>
            <person name="Armbrust E.V."/>
            <person name="Aves S.J."/>
            <person name="Beiko R.G."/>
            <person name="Coutinho P."/>
            <person name="Dacks J.B."/>
            <person name="Durnford D.G."/>
            <person name="Fast N.M."/>
            <person name="Green B.R."/>
            <person name="Grisdale C."/>
            <person name="Hempe F."/>
            <person name="Henrissat B."/>
            <person name="Hoppner M.P."/>
            <person name="Ishida K.-I."/>
            <person name="Kim E."/>
            <person name="Koreny L."/>
            <person name="Kroth P.G."/>
            <person name="Liu Y."/>
            <person name="Malik S.-B."/>
            <person name="Maier U.G."/>
            <person name="McRose D."/>
            <person name="Mock T."/>
            <person name="Neilson J.A."/>
            <person name="Onodera N.T."/>
            <person name="Poole A.M."/>
            <person name="Pritham E.J."/>
            <person name="Richards T.A."/>
            <person name="Rocap G."/>
            <person name="Roy S.W."/>
            <person name="Sarai C."/>
            <person name="Schaack S."/>
            <person name="Shirato S."/>
            <person name="Slamovits C.H."/>
            <person name="Spencer D.F."/>
            <person name="Suzuki S."/>
            <person name="Worden A.Z."/>
            <person name="Zauner S."/>
            <person name="Barry K."/>
            <person name="Bell C."/>
            <person name="Bharti A.K."/>
            <person name="Crow J.A."/>
            <person name="Grimwood J."/>
            <person name="Kramer R."/>
            <person name="Lindquist E."/>
            <person name="Lucas S."/>
            <person name="Salamov A."/>
            <person name="McFadden G.I."/>
            <person name="Lane C.E."/>
            <person name="Keeling P.J."/>
            <person name="Gray M.W."/>
            <person name="Grigoriev I.V."/>
            <person name="Archibald J.M."/>
        </authorList>
    </citation>
    <scope>NUCLEOTIDE SEQUENCE</scope>
    <source>
        <strain evidence="4">CCMP2712</strain>
    </source>
</reference>
<dbReference type="AlphaFoldDB" id="L1J3Z9"/>
<proteinExistence type="predicted"/>
<dbReference type="EnsemblProtists" id="EKX42795">
    <property type="protein sequence ID" value="EKX42795"/>
    <property type="gene ID" value="GUITHDRAFT_111164"/>
</dbReference>
<dbReference type="RefSeq" id="XP_005829775.1">
    <property type="nucleotide sequence ID" value="XM_005829718.1"/>
</dbReference>
<evidence type="ECO:0000313" key="2">
    <source>
        <dbReference type="EMBL" id="EKX42795.1"/>
    </source>
</evidence>
<feature type="region of interest" description="Disordered" evidence="1">
    <location>
        <begin position="24"/>
        <end position="46"/>
    </location>
</feature>
<evidence type="ECO:0000256" key="1">
    <source>
        <dbReference type="SAM" id="MobiDB-lite"/>
    </source>
</evidence>
<sequence length="241" mass="28088">MREERRQEALSKIKEASRVSYDGLEGDASTARTHERNGAKLTAGERRRMLKEGNFDREVLRRTRYDREYQHGRGLVEEQEIQRIVELHGSVLQSKHMEEENQREIERLNAPELDPAFGSRYRGRPTAEDEERLGLLSMMEVNGQARSKEAIDEVEWRVPWAMLTACQLRKVCFRANSQVSMENRKTAEKARSLLLGTSLVCKMSPEELREVSMDQEFHVAVERKEQGLLWTERQRMGTELP</sequence>
<feature type="compositionally biased region" description="Basic and acidic residues" evidence="1">
    <location>
        <begin position="32"/>
        <end position="46"/>
    </location>
</feature>
<dbReference type="HOGENOM" id="CLU_1153564_0_0_1"/>
<dbReference type="KEGG" id="gtt:GUITHDRAFT_111164"/>
<dbReference type="GeneID" id="17299499"/>
<accession>L1J3Z9</accession>
<dbReference type="Proteomes" id="UP000011087">
    <property type="component" value="Unassembled WGS sequence"/>
</dbReference>
<gene>
    <name evidence="2" type="ORF">GUITHDRAFT_111164</name>
</gene>
<reference evidence="3" key="3">
    <citation type="submission" date="2016-03" db="UniProtKB">
        <authorList>
            <consortium name="EnsemblProtists"/>
        </authorList>
    </citation>
    <scope>IDENTIFICATION</scope>
</reference>
<dbReference type="EMBL" id="JH993014">
    <property type="protein sequence ID" value="EKX42795.1"/>
    <property type="molecule type" value="Genomic_DNA"/>
</dbReference>
<evidence type="ECO:0000313" key="3">
    <source>
        <dbReference type="EnsemblProtists" id="EKX42795"/>
    </source>
</evidence>
<keyword evidence="4" id="KW-1185">Reference proteome</keyword>
<evidence type="ECO:0000313" key="4">
    <source>
        <dbReference type="Proteomes" id="UP000011087"/>
    </source>
</evidence>
<reference evidence="2 4" key="1">
    <citation type="journal article" date="2012" name="Nature">
        <title>Algal genomes reveal evolutionary mosaicism and the fate of nucleomorphs.</title>
        <authorList>
            <consortium name="DOE Joint Genome Institute"/>
            <person name="Curtis B.A."/>
            <person name="Tanifuji G."/>
            <person name="Burki F."/>
            <person name="Gruber A."/>
            <person name="Irimia M."/>
            <person name="Maruyama S."/>
            <person name="Arias M.C."/>
            <person name="Ball S.G."/>
            <person name="Gile G.H."/>
            <person name="Hirakawa Y."/>
            <person name="Hopkins J.F."/>
            <person name="Kuo A."/>
            <person name="Rensing S.A."/>
            <person name="Schmutz J."/>
            <person name="Symeonidi A."/>
            <person name="Elias M."/>
            <person name="Eveleigh R.J."/>
            <person name="Herman E.K."/>
            <person name="Klute M.J."/>
            <person name="Nakayama T."/>
            <person name="Obornik M."/>
            <person name="Reyes-Prieto A."/>
            <person name="Armbrust E.V."/>
            <person name="Aves S.J."/>
            <person name="Beiko R.G."/>
            <person name="Coutinho P."/>
            <person name="Dacks J.B."/>
            <person name="Durnford D.G."/>
            <person name="Fast N.M."/>
            <person name="Green B.R."/>
            <person name="Grisdale C.J."/>
            <person name="Hempel F."/>
            <person name="Henrissat B."/>
            <person name="Hoppner M.P."/>
            <person name="Ishida K."/>
            <person name="Kim E."/>
            <person name="Koreny L."/>
            <person name="Kroth P.G."/>
            <person name="Liu Y."/>
            <person name="Malik S.B."/>
            <person name="Maier U.G."/>
            <person name="McRose D."/>
            <person name="Mock T."/>
            <person name="Neilson J.A."/>
            <person name="Onodera N.T."/>
            <person name="Poole A.M."/>
            <person name="Pritham E.J."/>
            <person name="Richards T.A."/>
            <person name="Rocap G."/>
            <person name="Roy S.W."/>
            <person name="Sarai C."/>
            <person name="Schaack S."/>
            <person name="Shirato S."/>
            <person name="Slamovits C.H."/>
            <person name="Spencer D.F."/>
            <person name="Suzuki S."/>
            <person name="Worden A.Z."/>
            <person name="Zauner S."/>
            <person name="Barry K."/>
            <person name="Bell C."/>
            <person name="Bharti A.K."/>
            <person name="Crow J.A."/>
            <person name="Grimwood J."/>
            <person name="Kramer R."/>
            <person name="Lindquist E."/>
            <person name="Lucas S."/>
            <person name="Salamov A."/>
            <person name="McFadden G.I."/>
            <person name="Lane C.E."/>
            <person name="Keeling P.J."/>
            <person name="Gray M.W."/>
            <person name="Grigoriev I.V."/>
            <person name="Archibald J.M."/>
        </authorList>
    </citation>
    <scope>NUCLEOTIDE SEQUENCE</scope>
    <source>
        <strain evidence="2 4">CCMP2712</strain>
    </source>
</reference>
<protein>
    <submittedName>
        <fullName evidence="2 3">Uncharacterized protein</fullName>
    </submittedName>
</protein>
<organism evidence="2">
    <name type="scientific">Guillardia theta (strain CCMP2712)</name>
    <name type="common">Cryptophyte</name>
    <dbReference type="NCBI Taxonomy" id="905079"/>
    <lineage>
        <taxon>Eukaryota</taxon>
        <taxon>Cryptophyceae</taxon>
        <taxon>Pyrenomonadales</taxon>
        <taxon>Geminigeraceae</taxon>
        <taxon>Guillardia</taxon>
    </lineage>
</organism>
<name>L1J3Z9_GUITC</name>
<dbReference type="PaxDb" id="55529-EKX42795"/>